<protein>
    <submittedName>
        <fullName evidence="4">1,3-beta-glucanase</fullName>
    </submittedName>
</protein>
<feature type="region of interest" description="Disordered" evidence="2">
    <location>
        <begin position="479"/>
        <end position="513"/>
    </location>
</feature>
<accession>A0A328ALM7</accession>
<evidence type="ECO:0000256" key="2">
    <source>
        <dbReference type="SAM" id="MobiDB-lite"/>
    </source>
</evidence>
<dbReference type="Pfam" id="PF00353">
    <property type="entry name" value="HemolysinCabind"/>
    <property type="match status" value="5"/>
</dbReference>
<evidence type="ECO:0000313" key="4">
    <source>
        <dbReference type="EMBL" id="RAK55832.1"/>
    </source>
</evidence>
<proteinExistence type="inferred from homology"/>
<evidence type="ECO:0000313" key="5">
    <source>
        <dbReference type="Proteomes" id="UP000249254"/>
    </source>
</evidence>
<dbReference type="EMBL" id="QFYQ01000001">
    <property type="protein sequence ID" value="RAK55832.1"/>
    <property type="molecule type" value="Genomic_DNA"/>
</dbReference>
<dbReference type="InterPro" id="IPR050546">
    <property type="entry name" value="Glycosyl_Hydrlase_16"/>
</dbReference>
<evidence type="ECO:0000259" key="3">
    <source>
        <dbReference type="PROSITE" id="PS51762"/>
    </source>
</evidence>
<dbReference type="InterPro" id="IPR011049">
    <property type="entry name" value="Serralysin-like_metalloprot_C"/>
</dbReference>
<dbReference type="Gene3D" id="2.60.120.200">
    <property type="match status" value="1"/>
</dbReference>
<dbReference type="Gene3D" id="2.150.10.10">
    <property type="entry name" value="Serralysin-like metalloprotease, C-terminal"/>
    <property type="match status" value="3"/>
</dbReference>
<feature type="region of interest" description="Disordered" evidence="2">
    <location>
        <begin position="32"/>
        <end position="57"/>
    </location>
</feature>
<dbReference type="InterPro" id="IPR013320">
    <property type="entry name" value="ConA-like_dom_sf"/>
</dbReference>
<comment type="similarity">
    <text evidence="1">Belongs to the glycosyl hydrolase 16 family.</text>
</comment>
<dbReference type="CDD" id="cd08023">
    <property type="entry name" value="GH16_laminarinase_like"/>
    <property type="match status" value="1"/>
</dbReference>
<organism evidence="4 5">
    <name type="scientific">Phenylobacterium soli</name>
    <dbReference type="NCBI Taxonomy" id="2170551"/>
    <lineage>
        <taxon>Bacteria</taxon>
        <taxon>Pseudomonadati</taxon>
        <taxon>Pseudomonadota</taxon>
        <taxon>Alphaproteobacteria</taxon>
        <taxon>Caulobacterales</taxon>
        <taxon>Caulobacteraceae</taxon>
        <taxon>Phenylobacterium</taxon>
    </lineage>
</organism>
<evidence type="ECO:0000256" key="1">
    <source>
        <dbReference type="ARBA" id="ARBA00006865"/>
    </source>
</evidence>
<reference evidence="5" key="1">
    <citation type="submission" date="2018-05" db="EMBL/GenBank/DDBJ databases">
        <authorList>
            <person name="Li X."/>
        </authorList>
    </citation>
    <scope>NUCLEOTIDE SEQUENCE [LARGE SCALE GENOMIC DNA]</scope>
    <source>
        <strain evidence="5">LX32</strain>
    </source>
</reference>
<dbReference type="PANTHER" id="PTHR10963:SF55">
    <property type="entry name" value="GLYCOSIDE HYDROLASE FAMILY 16 PROTEIN"/>
    <property type="match status" value="1"/>
</dbReference>
<dbReference type="SUPFAM" id="SSF49899">
    <property type="entry name" value="Concanavalin A-like lectins/glucanases"/>
    <property type="match status" value="1"/>
</dbReference>
<name>A0A328ALM7_9CAUL</name>
<keyword evidence="5" id="KW-1185">Reference proteome</keyword>
<dbReference type="Proteomes" id="UP000249254">
    <property type="component" value="Unassembled WGS sequence"/>
</dbReference>
<dbReference type="InterPro" id="IPR000757">
    <property type="entry name" value="Beta-glucanase-like"/>
</dbReference>
<gene>
    <name evidence="4" type="ORF">DJ017_15595</name>
</gene>
<dbReference type="AlphaFoldDB" id="A0A328ALM7"/>
<dbReference type="PANTHER" id="PTHR10963">
    <property type="entry name" value="GLYCOSYL HYDROLASE-RELATED"/>
    <property type="match status" value="1"/>
</dbReference>
<dbReference type="GO" id="GO:0005509">
    <property type="term" value="F:calcium ion binding"/>
    <property type="evidence" value="ECO:0007669"/>
    <property type="project" value="InterPro"/>
</dbReference>
<dbReference type="PROSITE" id="PS51762">
    <property type="entry name" value="GH16_2"/>
    <property type="match status" value="1"/>
</dbReference>
<dbReference type="InterPro" id="IPR001343">
    <property type="entry name" value="Hemolysn_Ca-bd"/>
</dbReference>
<dbReference type="OrthoDB" id="9809583at2"/>
<dbReference type="GO" id="GO:0005975">
    <property type="term" value="P:carbohydrate metabolic process"/>
    <property type="evidence" value="ECO:0007669"/>
    <property type="project" value="InterPro"/>
</dbReference>
<comment type="caution">
    <text evidence="4">The sequence shown here is derived from an EMBL/GenBank/DDBJ whole genome shotgun (WGS) entry which is preliminary data.</text>
</comment>
<feature type="domain" description="GH16" evidence="3">
    <location>
        <begin position="224"/>
        <end position="470"/>
    </location>
</feature>
<dbReference type="Pfam" id="PF00722">
    <property type="entry name" value="Glyco_hydro_16"/>
    <property type="match status" value="1"/>
</dbReference>
<sequence>METLIVTYYNYLGQAMPESANGPGVYGTSAGGETLTAPAGPSSVDGNGGGDRLVGSSGDNTFYVRDPHDVVDVSAGTGGTKTVVAYTSFTLPANVQNLTSSGTYNYAAGNGLDNLIKVGNDGETLYGAGGNDVLVGGFANDTFVVKAGEGSDVIYGFHAGDTIRLVSPSLTSFQAVQSAMSQVGSDVSIRISTGEQLIIRNTTVGQFKASDFLLPLNRSQLGASTLDDEFNSFQPYNFSTHQGLWRTDFGLGRDNPDTYTLRNNGEQQAYVTADYQGSSGHALGYNPFSDSNGVLTITAQPFKASDLQSTFGATYASGMINTRGIFQQQYGYFEIRAELPTAHGAWPAFWMVPDKNTQGVEADITENIAINPNIDFVRAYGGGSASFANVLKTGDISGFHTYGMLWTPSTVTFYYDDQAVFQAPTPAAWNQPMYLIANFAVGGFGGTPDASAFPDTFKIDYIRAYGLADGSSVVEHLTPTAQDTLPGGGSSDATAGDDNLQAGSGATEIHAGAGNDTIAGWSGGDYLTGDDGNDVINGGSGFDRTNGNAGNDTIHGAAGDDWVSGGKNDDVLYGDDGQDIVNGNLGNDTVGGGIGEDTVRGGQGDDVVNGGAGNDWLSGDLGNDTMSGGAGADTFRAFAGGGNDRITDFTASEGDRIAVDHGSAYTVGQVGSDTVITFSGGGEVVLAGVQMSSLPQGWIFTT</sequence>
<dbReference type="SUPFAM" id="SSF51120">
    <property type="entry name" value="beta-Roll"/>
    <property type="match status" value="2"/>
</dbReference>
<dbReference type="PRINTS" id="PR00313">
    <property type="entry name" value="CABNDNGRPT"/>
</dbReference>
<dbReference type="GO" id="GO:0004553">
    <property type="term" value="F:hydrolase activity, hydrolyzing O-glycosyl compounds"/>
    <property type="evidence" value="ECO:0007669"/>
    <property type="project" value="InterPro"/>
</dbReference>
<dbReference type="RefSeq" id="WP_111529580.1">
    <property type="nucleotide sequence ID" value="NZ_JBHRSG010000003.1"/>
</dbReference>